<evidence type="ECO:0008006" key="3">
    <source>
        <dbReference type="Google" id="ProtNLM"/>
    </source>
</evidence>
<comment type="caution">
    <text evidence="1">The sequence shown here is derived from an EMBL/GenBank/DDBJ whole genome shotgun (WGS) entry which is preliminary data.</text>
</comment>
<sequence length="240" mass="27714">MLPDCTKTELQKRADYMREYGRRRGAIAVKGVQITCARCGKQTEKQHRAHDWCADCTKPAQLERRRARNAAKGAVSVGSALECLECKAVCVKIHKRQKYCVPCMELVKSSNLPAYRAWNQQYQRERTKRVRRENPAKAISERITAQIGHAIRGKKAGRKWESIVGYSVKELMDHLERQFLKGMSWENRSSWHIDHIVPLTSFTFSGVDDPELKRAWALTNLRPLWAADNVRKSDQRTHLL</sequence>
<protein>
    <recommendedName>
        <fullName evidence="3">HNH nuclease domain-containing protein</fullName>
    </recommendedName>
</protein>
<evidence type="ECO:0000313" key="2">
    <source>
        <dbReference type="Proteomes" id="UP001158049"/>
    </source>
</evidence>
<keyword evidence="2" id="KW-1185">Reference proteome</keyword>
<evidence type="ECO:0000313" key="1">
    <source>
        <dbReference type="EMBL" id="SMP71922.1"/>
    </source>
</evidence>
<gene>
    <name evidence="1" type="ORF">SAMN06295970_11791</name>
</gene>
<accession>A0ABY1QJV0</accession>
<dbReference type="EMBL" id="FXUL01000017">
    <property type="protein sequence ID" value="SMP71922.1"/>
    <property type="molecule type" value="Genomic_DNA"/>
</dbReference>
<proteinExistence type="predicted"/>
<organism evidence="1 2">
    <name type="scientific">Noviherbaspirillum suwonense</name>
    <dbReference type="NCBI Taxonomy" id="1224511"/>
    <lineage>
        <taxon>Bacteria</taxon>
        <taxon>Pseudomonadati</taxon>
        <taxon>Pseudomonadota</taxon>
        <taxon>Betaproteobacteria</taxon>
        <taxon>Burkholderiales</taxon>
        <taxon>Oxalobacteraceae</taxon>
        <taxon>Noviherbaspirillum</taxon>
    </lineage>
</organism>
<dbReference type="Proteomes" id="UP001158049">
    <property type="component" value="Unassembled WGS sequence"/>
</dbReference>
<reference evidence="1 2" key="1">
    <citation type="submission" date="2017-05" db="EMBL/GenBank/DDBJ databases">
        <authorList>
            <person name="Varghese N."/>
            <person name="Submissions S."/>
        </authorList>
    </citation>
    <scope>NUCLEOTIDE SEQUENCE [LARGE SCALE GENOMIC DNA]</scope>
    <source>
        <strain evidence="1 2">DSM 26001</strain>
    </source>
</reference>
<name>A0ABY1QJV0_9BURK</name>